<keyword evidence="2" id="KW-1185">Reference proteome</keyword>
<dbReference type="OrthoDB" id="277802at2759"/>
<dbReference type="EMBL" id="KV454011">
    <property type="protein sequence ID" value="ODV97826.1"/>
    <property type="molecule type" value="Genomic_DNA"/>
</dbReference>
<sequence>MRGQAHVVFSNVVDSNLAMKSLQGDNFFGKNLVIQRAKTQSHIIERLES</sequence>
<dbReference type="InterPro" id="IPR012677">
    <property type="entry name" value="Nucleotide-bd_a/b_plait_sf"/>
</dbReference>
<gene>
    <name evidence="1" type="ORF">PACTADRAFT_52869</name>
</gene>
<dbReference type="SUPFAM" id="SSF54928">
    <property type="entry name" value="RNA-binding domain, RBD"/>
    <property type="match status" value="1"/>
</dbReference>
<evidence type="ECO:0000313" key="2">
    <source>
        <dbReference type="Proteomes" id="UP000094236"/>
    </source>
</evidence>
<name>A0A1E4U1E3_PACTA</name>
<organism evidence="1 2">
    <name type="scientific">Pachysolen tannophilus NRRL Y-2460</name>
    <dbReference type="NCBI Taxonomy" id="669874"/>
    <lineage>
        <taxon>Eukaryota</taxon>
        <taxon>Fungi</taxon>
        <taxon>Dikarya</taxon>
        <taxon>Ascomycota</taxon>
        <taxon>Saccharomycotina</taxon>
        <taxon>Pichiomycetes</taxon>
        <taxon>Pachysolenaceae</taxon>
        <taxon>Pachysolen</taxon>
    </lineage>
</organism>
<dbReference type="GO" id="GO:0003676">
    <property type="term" value="F:nucleic acid binding"/>
    <property type="evidence" value="ECO:0007669"/>
    <property type="project" value="InterPro"/>
</dbReference>
<dbReference type="Proteomes" id="UP000094236">
    <property type="component" value="Unassembled WGS sequence"/>
</dbReference>
<proteinExistence type="predicted"/>
<protein>
    <recommendedName>
        <fullName evidence="3">RRM domain-containing protein</fullName>
    </recommendedName>
</protein>
<accession>A0A1E4U1E3</accession>
<evidence type="ECO:0000313" key="1">
    <source>
        <dbReference type="EMBL" id="ODV97826.1"/>
    </source>
</evidence>
<reference evidence="2" key="1">
    <citation type="submission" date="2016-05" db="EMBL/GenBank/DDBJ databases">
        <title>Comparative genomics of biotechnologically important yeasts.</title>
        <authorList>
            <consortium name="DOE Joint Genome Institute"/>
            <person name="Riley R."/>
            <person name="Haridas S."/>
            <person name="Wolfe K.H."/>
            <person name="Lopes M.R."/>
            <person name="Hittinger C.T."/>
            <person name="Goker M."/>
            <person name="Salamov A."/>
            <person name="Wisecaver J."/>
            <person name="Long T.M."/>
            <person name="Aerts A.L."/>
            <person name="Barry K."/>
            <person name="Choi C."/>
            <person name="Clum A."/>
            <person name="Coughlan A.Y."/>
            <person name="Deshpande S."/>
            <person name="Douglass A.P."/>
            <person name="Hanson S.J."/>
            <person name="Klenk H.-P."/>
            <person name="Labutti K."/>
            <person name="Lapidus A."/>
            <person name="Lindquist E."/>
            <person name="Lipzen A."/>
            <person name="Meier-Kolthoff J.P."/>
            <person name="Ohm R.A."/>
            <person name="Otillar R.P."/>
            <person name="Pangilinan J."/>
            <person name="Peng Y."/>
            <person name="Rokas A."/>
            <person name="Rosa C.A."/>
            <person name="Scheuner C."/>
            <person name="Sibirny A.A."/>
            <person name="Slot J.C."/>
            <person name="Stielow J.B."/>
            <person name="Sun H."/>
            <person name="Kurtzman C.P."/>
            <person name="Blackwell M."/>
            <person name="Grigoriev I.V."/>
            <person name="Jeffries T.W."/>
        </authorList>
    </citation>
    <scope>NUCLEOTIDE SEQUENCE [LARGE SCALE GENOMIC DNA]</scope>
    <source>
        <strain evidence="2">NRRL Y-2460</strain>
    </source>
</reference>
<dbReference type="AlphaFoldDB" id="A0A1E4U1E3"/>
<dbReference type="STRING" id="669874.A0A1E4U1E3"/>
<dbReference type="Gene3D" id="3.30.70.330">
    <property type="match status" value="1"/>
</dbReference>
<evidence type="ECO:0008006" key="3">
    <source>
        <dbReference type="Google" id="ProtNLM"/>
    </source>
</evidence>
<dbReference type="InterPro" id="IPR035979">
    <property type="entry name" value="RBD_domain_sf"/>
</dbReference>